<evidence type="ECO:0000256" key="8">
    <source>
        <dbReference type="ARBA" id="ARBA00023180"/>
    </source>
</evidence>
<dbReference type="InterPro" id="IPR001320">
    <property type="entry name" value="Iontro_rcpt_C"/>
</dbReference>
<dbReference type="PANTHER" id="PTHR18966">
    <property type="entry name" value="IONOTROPIC GLUTAMATE RECEPTOR"/>
    <property type="match status" value="1"/>
</dbReference>
<keyword evidence="3 12" id="KW-0812">Transmembrane</keyword>
<dbReference type="EMBL" id="CDMZ01001734">
    <property type="protein sequence ID" value="CEM36834.1"/>
    <property type="molecule type" value="Genomic_DNA"/>
</dbReference>
<reference evidence="15" key="1">
    <citation type="submission" date="2014-11" db="EMBL/GenBank/DDBJ databases">
        <authorList>
            <person name="Otto D Thomas"/>
            <person name="Naeem Raeece"/>
        </authorList>
    </citation>
    <scope>NUCLEOTIDE SEQUENCE</scope>
</reference>
<evidence type="ECO:0000256" key="3">
    <source>
        <dbReference type="ARBA" id="ARBA00022692"/>
    </source>
</evidence>
<keyword evidence="7" id="KW-0675">Receptor</keyword>
<evidence type="ECO:0000256" key="9">
    <source>
        <dbReference type="ARBA" id="ARBA00023286"/>
    </source>
</evidence>
<gene>
    <name evidence="15" type="ORF">Cvel_5484</name>
</gene>
<sequence>MSGALLVSLSFLFVKLVRGYECQVGGFENTTLTITFLPNPREVYWEPSSEQTTNPGNAKGYLVDLYKEIFETLSLSYTVTTGPTDEALELHGPSKFTATTYDVGVGNFDMSISGFYESLERRTLTDFVSPVGEDLMYVATSRLSKSFTGESVTNAFRPFTFTVWLAVLGMTVVSSFLYLFLEYSMNDEDFEQKQTKRNLLLRNPCRAMYLTWRSLFSASAEHSPVGFAGRLMTLGFGFFVLVILSSYTANLASILTTQRTSGRVNSITDIEENRLTLCVQSATISTFAALYPRVKTTTGVGWVKLLEMYDNNECQAILFSDRAFDELQYGAWGDTRCNMIKVGEPLFGYSLSQPISPDSAMDGLDRAISCHIVKKKLNGRLKELKERHAGNNNCALTDEDLPAEEDQLDLIDLGGTFVLTAVIYLAAILIKFCQGENGNFTDCMKRSDVARTVRSVLRRPKSAACDGDRKELCYAGGGRGEEGQDVEIGSNRTFRSRDNYRAGVTFHEPSPGGRGDPGFRLGLDEETFREVLRNELRLHLNGNTIPSQVPEQGRVKDETVSHMQQIPMNSPTHLAASHMQKHGHVPCESGRPSADPLQIPPGEDRDGGLLQTSAKHRVQQSAEKSTFENEIDQFFEVAGPPAEPVSAAHRRLDVSGEDWDRVGRGEQDEIPEDEGEDDRASPWS</sequence>
<dbReference type="Gene3D" id="1.10.287.70">
    <property type="match status" value="1"/>
</dbReference>
<feature type="signal peptide" evidence="13">
    <location>
        <begin position="1"/>
        <end position="19"/>
    </location>
</feature>
<feature type="region of interest" description="Disordered" evidence="11">
    <location>
        <begin position="580"/>
        <end position="684"/>
    </location>
</feature>
<evidence type="ECO:0000256" key="2">
    <source>
        <dbReference type="ARBA" id="ARBA00022448"/>
    </source>
</evidence>
<evidence type="ECO:0000256" key="6">
    <source>
        <dbReference type="ARBA" id="ARBA00023136"/>
    </source>
</evidence>
<evidence type="ECO:0000256" key="7">
    <source>
        <dbReference type="ARBA" id="ARBA00023170"/>
    </source>
</evidence>
<accession>A0A0G4GZX1</accession>
<dbReference type="GO" id="GO:0015276">
    <property type="term" value="F:ligand-gated monoatomic ion channel activity"/>
    <property type="evidence" value="ECO:0007669"/>
    <property type="project" value="InterPro"/>
</dbReference>
<feature type="chain" id="PRO_5005190771" description="Ionotropic glutamate receptor C-terminal domain-containing protein" evidence="13">
    <location>
        <begin position="20"/>
        <end position="684"/>
    </location>
</feature>
<evidence type="ECO:0000256" key="4">
    <source>
        <dbReference type="ARBA" id="ARBA00022989"/>
    </source>
</evidence>
<proteinExistence type="predicted"/>
<evidence type="ECO:0000256" key="10">
    <source>
        <dbReference type="ARBA" id="ARBA00023303"/>
    </source>
</evidence>
<evidence type="ECO:0000259" key="14">
    <source>
        <dbReference type="Pfam" id="PF00060"/>
    </source>
</evidence>
<dbReference type="AlphaFoldDB" id="A0A0G4GZX1"/>
<evidence type="ECO:0000256" key="11">
    <source>
        <dbReference type="SAM" id="MobiDB-lite"/>
    </source>
</evidence>
<dbReference type="InterPro" id="IPR015683">
    <property type="entry name" value="Ionotropic_Glu_rcpt"/>
</dbReference>
<comment type="subcellular location">
    <subcellularLocation>
        <location evidence="1">Membrane</location>
        <topology evidence="1">Multi-pass membrane protein</topology>
    </subcellularLocation>
</comment>
<evidence type="ECO:0000256" key="13">
    <source>
        <dbReference type="SAM" id="SignalP"/>
    </source>
</evidence>
<organism evidence="15">
    <name type="scientific">Chromera velia CCMP2878</name>
    <dbReference type="NCBI Taxonomy" id="1169474"/>
    <lineage>
        <taxon>Eukaryota</taxon>
        <taxon>Sar</taxon>
        <taxon>Alveolata</taxon>
        <taxon>Colpodellida</taxon>
        <taxon>Chromeraceae</taxon>
        <taxon>Chromera</taxon>
    </lineage>
</organism>
<keyword evidence="8" id="KW-0325">Glycoprotein</keyword>
<dbReference type="GO" id="GO:0016020">
    <property type="term" value="C:membrane"/>
    <property type="evidence" value="ECO:0007669"/>
    <property type="project" value="UniProtKB-SubCell"/>
</dbReference>
<keyword evidence="6 12" id="KW-0472">Membrane</keyword>
<evidence type="ECO:0000256" key="1">
    <source>
        <dbReference type="ARBA" id="ARBA00004141"/>
    </source>
</evidence>
<keyword evidence="13" id="KW-0732">Signal</keyword>
<evidence type="ECO:0000256" key="5">
    <source>
        <dbReference type="ARBA" id="ARBA00023065"/>
    </source>
</evidence>
<feature type="domain" description="Ionotropic glutamate receptor C-terminal" evidence="14">
    <location>
        <begin position="161"/>
        <end position="422"/>
    </location>
</feature>
<dbReference type="VEuPathDB" id="CryptoDB:Cvel_5484"/>
<evidence type="ECO:0000313" key="15">
    <source>
        <dbReference type="EMBL" id="CEM36834.1"/>
    </source>
</evidence>
<name>A0A0G4GZX1_9ALVE</name>
<dbReference type="Gene3D" id="3.40.190.10">
    <property type="entry name" value="Periplasmic binding protein-like II"/>
    <property type="match status" value="1"/>
</dbReference>
<keyword evidence="10" id="KW-0407">Ion channel</keyword>
<feature type="compositionally biased region" description="Acidic residues" evidence="11">
    <location>
        <begin position="668"/>
        <end position="677"/>
    </location>
</feature>
<feature type="transmembrane region" description="Helical" evidence="12">
    <location>
        <begin position="161"/>
        <end position="181"/>
    </location>
</feature>
<dbReference type="PhylomeDB" id="A0A0G4GZX1"/>
<keyword evidence="2" id="KW-0813">Transport</keyword>
<keyword evidence="9" id="KW-1071">Ligand-gated ion channel</keyword>
<protein>
    <recommendedName>
        <fullName evidence="14">Ionotropic glutamate receptor C-terminal domain-containing protein</fullName>
    </recommendedName>
</protein>
<feature type="transmembrane region" description="Helical" evidence="12">
    <location>
        <begin position="231"/>
        <end position="249"/>
    </location>
</feature>
<dbReference type="SUPFAM" id="SSF53850">
    <property type="entry name" value="Periplasmic binding protein-like II"/>
    <property type="match status" value="1"/>
</dbReference>
<keyword evidence="4 12" id="KW-1133">Transmembrane helix</keyword>
<evidence type="ECO:0000256" key="12">
    <source>
        <dbReference type="SAM" id="Phobius"/>
    </source>
</evidence>
<dbReference type="Pfam" id="PF00060">
    <property type="entry name" value="Lig_chan"/>
    <property type="match status" value="1"/>
</dbReference>
<keyword evidence="5" id="KW-0406">Ion transport</keyword>
<feature type="compositionally biased region" description="Basic and acidic residues" evidence="11">
    <location>
        <begin position="650"/>
        <end position="667"/>
    </location>
</feature>